<evidence type="ECO:0000256" key="2">
    <source>
        <dbReference type="ARBA" id="ARBA00005262"/>
    </source>
</evidence>
<keyword evidence="9" id="KW-1185">Reference proteome</keyword>
<keyword evidence="4 7" id="KW-0812">Transmembrane</keyword>
<reference evidence="9" key="1">
    <citation type="submission" date="2017-05" db="EMBL/GenBank/DDBJ databases">
        <title>Complete and WGS of Bordetella genogroups.</title>
        <authorList>
            <person name="Spilker T."/>
            <person name="Lipuma J."/>
        </authorList>
    </citation>
    <scope>NUCLEOTIDE SEQUENCE [LARGE SCALE GENOMIC DNA]</scope>
    <source>
        <strain evidence="9">AU16122</strain>
    </source>
</reference>
<evidence type="ECO:0000313" key="8">
    <source>
        <dbReference type="EMBL" id="OZI38422.1"/>
    </source>
</evidence>
<name>A0A261SN53_9BORD</name>
<evidence type="ECO:0000256" key="3">
    <source>
        <dbReference type="ARBA" id="ARBA00022475"/>
    </source>
</evidence>
<evidence type="ECO:0000256" key="5">
    <source>
        <dbReference type="ARBA" id="ARBA00022989"/>
    </source>
</evidence>
<feature type="transmembrane region" description="Helical" evidence="7">
    <location>
        <begin position="26"/>
        <end position="47"/>
    </location>
</feature>
<dbReference type="AlphaFoldDB" id="A0A261SN53"/>
<dbReference type="EMBL" id="NEVM01000001">
    <property type="protein sequence ID" value="OZI38422.1"/>
    <property type="molecule type" value="Genomic_DNA"/>
</dbReference>
<comment type="caution">
    <text evidence="8">The sequence shown here is derived from an EMBL/GenBank/DDBJ whole genome shotgun (WGS) entry which is preliminary data.</text>
</comment>
<dbReference type="RefSeq" id="WP_373559708.1">
    <property type="nucleotide sequence ID" value="NZ_NEVM01000001.1"/>
</dbReference>
<keyword evidence="3" id="KW-1003">Cell membrane</keyword>
<comment type="similarity">
    <text evidence="2">Belongs to the chromate ion transporter (CHR) (TC 2.A.51) family.</text>
</comment>
<protein>
    <submittedName>
        <fullName evidence="8">Chromate transporter</fullName>
    </submittedName>
</protein>
<sequence length="200" mass="21427">MRPPGPASPMQSTHAIDAQRPTAWRLFLIFSRIGLTSFGGGLSGWLLREFVQDRHWISEEDFLNGLSLSQALPGVNVKNMAIWIGFKLAGPWGAVAGFCGIIFPPAVFIILLAILFSTILQYPLTSIALAGAAAAAIGLSAAMAITALRRIPRRLAPVIFAVTTFAGVGLLHWPLLWVVLVEGVLSVAIEYRRLAAGKGI</sequence>
<gene>
    <name evidence="8" type="ORF">CAL29_08945</name>
</gene>
<evidence type="ECO:0000313" key="9">
    <source>
        <dbReference type="Proteomes" id="UP000216020"/>
    </source>
</evidence>
<feature type="transmembrane region" description="Helical" evidence="7">
    <location>
        <begin position="155"/>
        <end position="175"/>
    </location>
</feature>
<feature type="transmembrane region" description="Helical" evidence="7">
    <location>
        <begin position="92"/>
        <end position="120"/>
    </location>
</feature>
<accession>A0A261SN53</accession>
<dbReference type="InterPro" id="IPR052518">
    <property type="entry name" value="CHR_Transporter"/>
</dbReference>
<dbReference type="Pfam" id="PF02417">
    <property type="entry name" value="Chromate_transp"/>
    <property type="match status" value="1"/>
</dbReference>
<feature type="transmembrane region" description="Helical" evidence="7">
    <location>
        <begin position="126"/>
        <end position="148"/>
    </location>
</feature>
<dbReference type="GO" id="GO:0015109">
    <property type="term" value="F:chromate transmembrane transporter activity"/>
    <property type="evidence" value="ECO:0007669"/>
    <property type="project" value="InterPro"/>
</dbReference>
<evidence type="ECO:0000256" key="4">
    <source>
        <dbReference type="ARBA" id="ARBA00022692"/>
    </source>
</evidence>
<dbReference type="PANTHER" id="PTHR43663:SF1">
    <property type="entry name" value="CHROMATE TRANSPORTER"/>
    <property type="match status" value="1"/>
</dbReference>
<dbReference type="InterPro" id="IPR003370">
    <property type="entry name" value="Chromate_transpt"/>
</dbReference>
<proteinExistence type="inferred from homology"/>
<evidence type="ECO:0000256" key="1">
    <source>
        <dbReference type="ARBA" id="ARBA00004651"/>
    </source>
</evidence>
<comment type="subcellular location">
    <subcellularLocation>
        <location evidence="1">Cell membrane</location>
        <topology evidence="1">Multi-pass membrane protein</topology>
    </subcellularLocation>
</comment>
<dbReference type="PANTHER" id="PTHR43663">
    <property type="entry name" value="CHROMATE TRANSPORT PROTEIN-RELATED"/>
    <property type="match status" value="1"/>
</dbReference>
<dbReference type="GO" id="GO:0005886">
    <property type="term" value="C:plasma membrane"/>
    <property type="evidence" value="ECO:0007669"/>
    <property type="project" value="UniProtKB-SubCell"/>
</dbReference>
<keyword evidence="6 7" id="KW-0472">Membrane</keyword>
<evidence type="ECO:0000256" key="6">
    <source>
        <dbReference type="ARBA" id="ARBA00023136"/>
    </source>
</evidence>
<keyword evidence="5 7" id="KW-1133">Transmembrane helix</keyword>
<evidence type="ECO:0000256" key="7">
    <source>
        <dbReference type="SAM" id="Phobius"/>
    </source>
</evidence>
<dbReference type="Proteomes" id="UP000216020">
    <property type="component" value="Unassembled WGS sequence"/>
</dbReference>
<organism evidence="8 9">
    <name type="scientific">Bordetella genomosp. 10</name>
    <dbReference type="NCBI Taxonomy" id="1416804"/>
    <lineage>
        <taxon>Bacteria</taxon>
        <taxon>Pseudomonadati</taxon>
        <taxon>Pseudomonadota</taxon>
        <taxon>Betaproteobacteria</taxon>
        <taxon>Burkholderiales</taxon>
        <taxon>Alcaligenaceae</taxon>
        <taxon>Bordetella</taxon>
    </lineage>
</organism>